<evidence type="ECO:0000256" key="1">
    <source>
        <dbReference type="ARBA" id="ARBA00022603"/>
    </source>
</evidence>
<dbReference type="CDD" id="cd02440">
    <property type="entry name" value="AdoMet_MTases"/>
    <property type="match status" value="1"/>
</dbReference>
<dbReference type="PANTHER" id="PTHR43542">
    <property type="entry name" value="METHYLTRANSFERASE"/>
    <property type="match status" value="1"/>
</dbReference>
<dbReference type="AlphaFoldDB" id="A0A8J2TV56"/>
<dbReference type="GO" id="GO:0008168">
    <property type="term" value="F:methyltransferase activity"/>
    <property type="evidence" value="ECO:0007669"/>
    <property type="project" value="UniProtKB-KW"/>
</dbReference>
<dbReference type="EMBL" id="BMFY01000001">
    <property type="protein sequence ID" value="GGA03128.1"/>
    <property type="molecule type" value="Genomic_DNA"/>
</dbReference>
<comment type="caution">
    <text evidence="4">The sequence shown here is derived from an EMBL/GenBank/DDBJ whole genome shotgun (WGS) entry which is preliminary data.</text>
</comment>
<feature type="region of interest" description="Disordered" evidence="3">
    <location>
        <begin position="107"/>
        <end position="157"/>
    </location>
</feature>
<evidence type="ECO:0000313" key="4">
    <source>
        <dbReference type="EMBL" id="GGA03128.1"/>
    </source>
</evidence>
<dbReference type="InterPro" id="IPR004398">
    <property type="entry name" value="RNA_MeTrfase_RsmD"/>
</dbReference>
<protein>
    <submittedName>
        <fullName evidence="4">Methyltransferase</fullName>
    </submittedName>
</protein>
<reference evidence="4" key="2">
    <citation type="submission" date="2020-09" db="EMBL/GenBank/DDBJ databases">
        <authorList>
            <person name="Sun Q."/>
            <person name="Zhou Y."/>
        </authorList>
    </citation>
    <scope>NUCLEOTIDE SEQUENCE</scope>
    <source>
        <strain evidence="4">CGMCC 1.12785</strain>
    </source>
</reference>
<accession>A0A8J2TV56</accession>
<organism evidence="4 5">
    <name type="scientific">Sediminivirga luteola</name>
    <dbReference type="NCBI Taxonomy" id="1774748"/>
    <lineage>
        <taxon>Bacteria</taxon>
        <taxon>Bacillati</taxon>
        <taxon>Actinomycetota</taxon>
        <taxon>Actinomycetes</taxon>
        <taxon>Micrococcales</taxon>
        <taxon>Brevibacteriaceae</taxon>
        <taxon>Sediminivirga</taxon>
    </lineage>
</organism>
<dbReference type="PIRSF" id="PIRSF004553">
    <property type="entry name" value="CHP00095"/>
    <property type="match status" value="1"/>
</dbReference>
<dbReference type="PANTHER" id="PTHR43542:SF1">
    <property type="entry name" value="METHYLTRANSFERASE"/>
    <property type="match status" value="1"/>
</dbReference>
<evidence type="ECO:0000256" key="2">
    <source>
        <dbReference type="ARBA" id="ARBA00022679"/>
    </source>
</evidence>
<evidence type="ECO:0000256" key="3">
    <source>
        <dbReference type="SAM" id="MobiDB-lite"/>
    </source>
</evidence>
<dbReference type="Proteomes" id="UP000616114">
    <property type="component" value="Unassembled WGS sequence"/>
</dbReference>
<dbReference type="Gene3D" id="3.40.50.150">
    <property type="entry name" value="Vaccinia Virus protein VP39"/>
    <property type="match status" value="1"/>
</dbReference>
<gene>
    <name evidence="4" type="ORF">GCM10011333_02220</name>
</gene>
<proteinExistence type="predicted"/>
<reference evidence="4" key="1">
    <citation type="journal article" date="2014" name="Int. J. Syst. Evol. Microbiol.">
        <title>Complete genome sequence of Corynebacterium casei LMG S-19264T (=DSM 44701T), isolated from a smear-ripened cheese.</title>
        <authorList>
            <consortium name="US DOE Joint Genome Institute (JGI-PGF)"/>
            <person name="Walter F."/>
            <person name="Albersmeier A."/>
            <person name="Kalinowski J."/>
            <person name="Ruckert C."/>
        </authorList>
    </citation>
    <scope>NUCLEOTIDE SEQUENCE</scope>
    <source>
        <strain evidence="4">CGMCC 1.12785</strain>
    </source>
</reference>
<sequence>MTRIIAGVHGGLRLRTPRGEGTRPTSDRVREALFSALESLHAIEGQHVLDLFAGSGALGLEAVSRGASSAVLVDPARPALTALRANAAAVAGDRVVVAGQTAQSYLQRASQPGQPAALRRPGQPGRPLQSGPSSQLGEDGRIPQSGEATRPMQSGKSNGFGLVFIDPPYDLSEQALSEVLTALLPLLSDEAVVVVERSARSPQPEAPTGLETFRRKTYGETALYYLEPVPPDADG</sequence>
<dbReference type="Pfam" id="PF03602">
    <property type="entry name" value="Cons_hypoth95"/>
    <property type="match status" value="2"/>
</dbReference>
<dbReference type="GO" id="GO:0031167">
    <property type="term" value="P:rRNA methylation"/>
    <property type="evidence" value="ECO:0007669"/>
    <property type="project" value="InterPro"/>
</dbReference>
<name>A0A8J2TV56_9MICO</name>
<keyword evidence="1 4" id="KW-0489">Methyltransferase</keyword>
<keyword evidence="2" id="KW-0808">Transferase</keyword>
<dbReference type="SUPFAM" id="SSF53335">
    <property type="entry name" value="S-adenosyl-L-methionine-dependent methyltransferases"/>
    <property type="match status" value="2"/>
</dbReference>
<dbReference type="InterPro" id="IPR029063">
    <property type="entry name" value="SAM-dependent_MTases_sf"/>
</dbReference>
<keyword evidence="5" id="KW-1185">Reference proteome</keyword>
<dbReference type="RefSeq" id="WP_188549070.1">
    <property type="nucleotide sequence ID" value="NZ_BMFY01000001.1"/>
</dbReference>
<evidence type="ECO:0000313" key="5">
    <source>
        <dbReference type="Proteomes" id="UP000616114"/>
    </source>
</evidence>